<comment type="similarity">
    <text evidence="3">Belongs to the UreF family.</text>
</comment>
<evidence type="ECO:0000313" key="4">
    <source>
        <dbReference type="Proteomes" id="UP000695022"/>
    </source>
</evidence>
<evidence type="ECO:0000256" key="2">
    <source>
        <dbReference type="ARBA" id="ARBA00023186"/>
    </source>
</evidence>
<reference evidence="5" key="1">
    <citation type="submission" date="2025-08" db="UniProtKB">
        <authorList>
            <consortium name="RefSeq"/>
        </authorList>
    </citation>
    <scope>IDENTIFICATION</scope>
</reference>
<accession>A0ABM1F085</accession>
<dbReference type="PANTHER" id="PTHR33620">
    <property type="entry name" value="UREASE ACCESSORY PROTEIN F"/>
    <property type="match status" value="1"/>
</dbReference>
<dbReference type="Pfam" id="PF01730">
    <property type="entry name" value="UreF"/>
    <property type="match status" value="1"/>
</dbReference>
<dbReference type="InterPro" id="IPR038277">
    <property type="entry name" value="UreF_sf"/>
</dbReference>
<gene>
    <name evidence="5" type="primary">LOC106817684</name>
</gene>
<keyword evidence="1" id="KW-0996">Nickel insertion</keyword>
<sequence length="131" mass="14892">MRQGRAFVNVASEIVSLPSLQQLCVLIEEDSLVGHYSVMFGYVCRHLCLTMQDTVDIFMYGVLRTIVASAVRLGKLGSLEAQKLQYEIQQVIPNIVERYRSCSVEDACVRFPVPEYVQSTHDTMFARLFHS</sequence>
<evidence type="ECO:0000313" key="5">
    <source>
        <dbReference type="RefSeq" id="XP_014677856.1"/>
    </source>
</evidence>
<dbReference type="GeneID" id="106817684"/>
<evidence type="ECO:0000256" key="3">
    <source>
        <dbReference type="ARBA" id="ARBA00046339"/>
    </source>
</evidence>
<name>A0ABM1F085_PRICU</name>
<protein>
    <submittedName>
        <fullName evidence="5">Urease accessory protein F-like</fullName>
    </submittedName>
</protein>
<keyword evidence="4" id="KW-1185">Reference proteome</keyword>
<dbReference type="PANTHER" id="PTHR33620:SF1">
    <property type="entry name" value="UREASE ACCESSORY PROTEIN F"/>
    <property type="match status" value="1"/>
</dbReference>
<dbReference type="Proteomes" id="UP000695022">
    <property type="component" value="Unplaced"/>
</dbReference>
<dbReference type="RefSeq" id="XP_014677856.1">
    <property type="nucleotide sequence ID" value="XM_014822370.1"/>
</dbReference>
<organism evidence="4 5">
    <name type="scientific">Priapulus caudatus</name>
    <name type="common">Priapulid worm</name>
    <dbReference type="NCBI Taxonomy" id="37621"/>
    <lineage>
        <taxon>Eukaryota</taxon>
        <taxon>Metazoa</taxon>
        <taxon>Ecdysozoa</taxon>
        <taxon>Scalidophora</taxon>
        <taxon>Priapulida</taxon>
        <taxon>Priapulimorpha</taxon>
        <taxon>Priapulimorphida</taxon>
        <taxon>Priapulidae</taxon>
        <taxon>Priapulus</taxon>
    </lineage>
</organism>
<dbReference type="InterPro" id="IPR002639">
    <property type="entry name" value="UreF"/>
</dbReference>
<evidence type="ECO:0000256" key="1">
    <source>
        <dbReference type="ARBA" id="ARBA00022988"/>
    </source>
</evidence>
<dbReference type="Gene3D" id="1.10.4190.10">
    <property type="entry name" value="Urease accessory protein UreF"/>
    <property type="match status" value="1"/>
</dbReference>
<keyword evidence="2" id="KW-0143">Chaperone</keyword>
<proteinExistence type="inferred from homology"/>